<evidence type="ECO:0000259" key="1">
    <source>
        <dbReference type="Pfam" id="PF00534"/>
    </source>
</evidence>
<evidence type="ECO:0000313" key="4">
    <source>
        <dbReference type="Proteomes" id="UP000280842"/>
    </source>
</evidence>
<dbReference type="Pfam" id="PF13439">
    <property type="entry name" value="Glyco_transf_4"/>
    <property type="match status" value="1"/>
</dbReference>
<dbReference type="AlphaFoldDB" id="A0A3M0BNN9"/>
<evidence type="ECO:0000259" key="2">
    <source>
        <dbReference type="Pfam" id="PF13439"/>
    </source>
</evidence>
<dbReference type="Pfam" id="PF00534">
    <property type="entry name" value="Glycos_transf_1"/>
    <property type="match status" value="1"/>
</dbReference>
<dbReference type="SUPFAM" id="SSF53756">
    <property type="entry name" value="UDP-Glycosyltransferase/glycogen phosphorylase"/>
    <property type="match status" value="1"/>
</dbReference>
<feature type="domain" description="Glycosyltransferase subfamily 4-like N-terminal" evidence="2">
    <location>
        <begin position="40"/>
        <end position="170"/>
    </location>
</feature>
<dbReference type="Gene3D" id="3.40.50.2000">
    <property type="entry name" value="Glycogen Phosphorylase B"/>
    <property type="match status" value="2"/>
</dbReference>
<dbReference type="InterPro" id="IPR001296">
    <property type="entry name" value="Glyco_trans_1"/>
</dbReference>
<keyword evidence="3" id="KW-0808">Transferase</keyword>
<dbReference type="CDD" id="cd03801">
    <property type="entry name" value="GT4_PimA-like"/>
    <property type="match status" value="1"/>
</dbReference>
<dbReference type="RefSeq" id="WP_245960317.1">
    <property type="nucleotide sequence ID" value="NZ_REFO01000012.1"/>
</dbReference>
<accession>A0A3M0BNN9</accession>
<comment type="caution">
    <text evidence="3">The sequence shown here is derived from an EMBL/GenBank/DDBJ whole genome shotgun (WGS) entry which is preliminary data.</text>
</comment>
<dbReference type="EMBL" id="REFO01000012">
    <property type="protein sequence ID" value="RMA96025.1"/>
    <property type="molecule type" value="Genomic_DNA"/>
</dbReference>
<keyword evidence="4" id="KW-1185">Reference proteome</keyword>
<reference evidence="3 4" key="1">
    <citation type="submission" date="2018-10" db="EMBL/GenBank/DDBJ databases">
        <title>Genomic Encyclopedia of Archaeal and Bacterial Type Strains, Phase II (KMG-II): from individual species to whole genera.</title>
        <authorList>
            <person name="Goeker M."/>
        </authorList>
    </citation>
    <scope>NUCLEOTIDE SEQUENCE [LARGE SCALE GENOMIC DNA]</scope>
    <source>
        <strain evidence="3 4">VM1</strain>
    </source>
</reference>
<dbReference type="PANTHER" id="PTHR12526:SF638">
    <property type="entry name" value="SPORE COAT PROTEIN SA"/>
    <property type="match status" value="1"/>
</dbReference>
<dbReference type="InterPro" id="IPR028098">
    <property type="entry name" value="Glyco_trans_4-like_N"/>
</dbReference>
<proteinExistence type="predicted"/>
<dbReference type="PANTHER" id="PTHR12526">
    <property type="entry name" value="GLYCOSYLTRANSFERASE"/>
    <property type="match status" value="1"/>
</dbReference>
<organism evidence="3 4">
    <name type="scientific">Hydrogenothermus marinus</name>
    <dbReference type="NCBI Taxonomy" id="133270"/>
    <lineage>
        <taxon>Bacteria</taxon>
        <taxon>Pseudomonadati</taxon>
        <taxon>Aquificota</taxon>
        <taxon>Aquificia</taxon>
        <taxon>Aquificales</taxon>
        <taxon>Hydrogenothermaceae</taxon>
        <taxon>Hydrogenothermus</taxon>
    </lineage>
</organism>
<protein>
    <submittedName>
        <fullName evidence="3">Glycosyltransferase involved in cell wall biosynthesis</fullName>
    </submittedName>
</protein>
<dbReference type="Proteomes" id="UP000280842">
    <property type="component" value="Unassembled WGS sequence"/>
</dbReference>
<sequence>MKNIKVLEVIDSHGWCGTKEQTYLITKHLSKYFHTELALAFDHKEMIERLENVVPLRFYEEDIGSKRRFDIKNYKRLKKIIEDGNYNVVVANSSWSFNYVVAVYPFLKKKPKLIAMRRSGYVPSFISKYLKYRWADKIVVVSKDVAKLLKEKNFYPEKLEVIESGIDLSRFKPVSDYREEYRKKLGIKENEKVFINVANFQPWRKGQDILLKAFKNLNCKNCKLLLVGHKTDSEEALKMIKDFNLQDKVIGLGFRNDVEKLHQASDFFVLASNSEGIAGALLQAMASGKVVLSTLAGGIGEYLKDNENGFTCNVGDDKCLTKKMEKMLNLSKEEYKRLSTNAIETAKRYSIEETAKKWKNLIEKIIS</sequence>
<feature type="domain" description="Glycosyl transferase family 1" evidence="1">
    <location>
        <begin position="178"/>
        <end position="344"/>
    </location>
</feature>
<evidence type="ECO:0000313" key="3">
    <source>
        <dbReference type="EMBL" id="RMA96025.1"/>
    </source>
</evidence>
<dbReference type="GO" id="GO:0016757">
    <property type="term" value="F:glycosyltransferase activity"/>
    <property type="evidence" value="ECO:0007669"/>
    <property type="project" value="InterPro"/>
</dbReference>
<name>A0A3M0BNN9_9AQUI</name>
<gene>
    <name evidence="3" type="ORF">CLV39_1036</name>
</gene>